<evidence type="ECO:0000313" key="4">
    <source>
        <dbReference type="Proteomes" id="UP000078046"/>
    </source>
</evidence>
<dbReference type="Gene3D" id="3.30.710.10">
    <property type="entry name" value="Potassium Channel Kv1.1, Chain A"/>
    <property type="match status" value="1"/>
</dbReference>
<evidence type="ECO:0000259" key="2">
    <source>
        <dbReference type="PROSITE" id="PS50097"/>
    </source>
</evidence>
<dbReference type="PANTHER" id="PTHR22744:SF17">
    <property type="entry name" value="BTB DOMAIN-CONTAINING PROTEIN"/>
    <property type="match status" value="1"/>
</dbReference>
<dbReference type="Proteomes" id="UP000078046">
    <property type="component" value="Unassembled WGS sequence"/>
</dbReference>
<dbReference type="CDD" id="cd18186">
    <property type="entry name" value="BTB_POZ_ZBTB_KLHL-like"/>
    <property type="match status" value="1"/>
</dbReference>
<proteinExistence type="predicted"/>
<dbReference type="Pfam" id="PF00651">
    <property type="entry name" value="BTB"/>
    <property type="match status" value="1"/>
</dbReference>
<organism evidence="3 4">
    <name type="scientific">Intoshia linei</name>
    <dbReference type="NCBI Taxonomy" id="1819745"/>
    <lineage>
        <taxon>Eukaryota</taxon>
        <taxon>Metazoa</taxon>
        <taxon>Spiralia</taxon>
        <taxon>Lophotrochozoa</taxon>
        <taxon>Mesozoa</taxon>
        <taxon>Orthonectida</taxon>
        <taxon>Rhopaluridae</taxon>
        <taxon>Intoshia</taxon>
    </lineage>
</organism>
<accession>A0A177ATE1</accession>
<dbReference type="EMBL" id="LWCA01001374">
    <property type="protein sequence ID" value="OAF65255.1"/>
    <property type="molecule type" value="Genomic_DNA"/>
</dbReference>
<dbReference type="SUPFAM" id="SSF54695">
    <property type="entry name" value="POZ domain"/>
    <property type="match status" value="1"/>
</dbReference>
<feature type="domain" description="BTB" evidence="2">
    <location>
        <begin position="50"/>
        <end position="117"/>
    </location>
</feature>
<reference evidence="3 4" key="1">
    <citation type="submission" date="2016-04" db="EMBL/GenBank/DDBJ databases">
        <title>The genome of Intoshia linei affirms orthonectids as highly simplified spiralians.</title>
        <authorList>
            <person name="Mikhailov K.V."/>
            <person name="Slusarev G.S."/>
            <person name="Nikitin M.A."/>
            <person name="Logacheva M.D."/>
            <person name="Penin A."/>
            <person name="Aleoshin V."/>
            <person name="Panchin Y.V."/>
        </authorList>
    </citation>
    <scope>NUCLEOTIDE SEQUENCE [LARGE SCALE GENOMIC DNA]</scope>
    <source>
        <strain evidence="3">Intl2013</strain>
        <tissue evidence="3">Whole animal</tissue>
    </source>
</reference>
<name>A0A177ATE1_9BILA</name>
<dbReference type="InterPro" id="IPR011333">
    <property type="entry name" value="SKP1/BTB/POZ_sf"/>
</dbReference>
<evidence type="ECO:0000313" key="3">
    <source>
        <dbReference type="EMBL" id="OAF65255.1"/>
    </source>
</evidence>
<dbReference type="InterPro" id="IPR000210">
    <property type="entry name" value="BTB/POZ_dom"/>
</dbReference>
<sequence>MIVNDKPTRGRRTMNLGCMQCNGKLMAEDGKKLESNITCETYDFSTSEDSTITLVVDSQLIYCHKEVLSIWSKVFKKMFSGDFLEGSASKVVLTDKNYEDMILLLKAIYPPAQPIDDSNVSILLPLIEEYQITSLKIQCENYLLNVDPSLELLITAQTYNFSNLTIKCIEFCRTFTLGELFNDSKVSLINNENLIKILKARINDVEIELRTAQKLCSEKEARFNGCLNEFATIYSNFCNHCKNRKINDECITCLRNYRENVLKKINDFKTQVSKTHIW</sequence>
<dbReference type="AlphaFoldDB" id="A0A177ATE1"/>
<dbReference type="OrthoDB" id="409824at2759"/>
<dbReference type="PROSITE" id="PS50097">
    <property type="entry name" value="BTB"/>
    <property type="match status" value="1"/>
</dbReference>
<keyword evidence="1" id="KW-0175">Coiled coil</keyword>
<protein>
    <recommendedName>
        <fullName evidence="2">BTB domain-containing protein</fullName>
    </recommendedName>
</protein>
<gene>
    <name evidence="3" type="ORF">A3Q56_07010</name>
</gene>
<dbReference type="SMART" id="SM00225">
    <property type="entry name" value="BTB"/>
    <property type="match status" value="1"/>
</dbReference>
<keyword evidence="4" id="KW-1185">Reference proteome</keyword>
<comment type="caution">
    <text evidence="3">The sequence shown here is derived from an EMBL/GenBank/DDBJ whole genome shotgun (WGS) entry which is preliminary data.</text>
</comment>
<feature type="coiled-coil region" evidence="1">
    <location>
        <begin position="188"/>
        <end position="222"/>
    </location>
</feature>
<evidence type="ECO:0000256" key="1">
    <source>
        <dbReference type="SAM" id="Coils"/>
    </source>
</evidence>
<dbReference type="PANTHER" id="PTHR22744">
    <property type="entry name" value="HELIX LOOP HELIX PROTEIN 21-RELATED"/>
    <property type="match status" value="1"/>
</dbReference>